<comment type="caution">
    <text evidence="5">The sequence shown here is derived from an EMBL/GenBank/DDBJ whole genome shotgun (WGS) entry which is preliminary data.</text>
</comment>
<feature type="domain" description="SEFIR" evidence="4">
    <location>
        <begin position="348"/>
        <end position="504"/>
    </location>
</feature>
<reference evidence="5" key="1">
    <citation type="submission" date="2021-11" db="EMBL/GenBank/DDBJ databases">
        <authorList>
            <person name="Schell T."/>
        </authorList>
    </citation>
    <scope>NUCLEOTIDE SEQUENCE</scope>
    <source>
        <strain evidence="5">M5</strain>
    </source>
</reference>
<keyword evidence="2" id="KW-0472">Membrane</keyword>
<evidence type="ECO:0000259" key="4">
    <source>
        <dbReference type="Pfam" id="PF08357"/>
    </source>
</evidence>
<dbReference type="Proteomes" id="UP000789390">
    <property type="component" value="Unassembled WGS sequence"/>
</dbReference>
<evidence type="ECO:0000256" key="2">
    <source>
        <dbReference type="SAM" id="Phobius"/>
    </source>
</evidence>
<keyword evidence="6" id="KW-1185">Reference proteome</keyword>
<keyword evidence="3" id="KW-0732">Signal</keyword>
<organism evidence="5 6">
    <name type="scientific">Daphnia galeata</name>
    <dbReference type="NCBI Taxonomy" id="27404"/>
    <lineage>
        <taxon>Eukaryota</taxon>
        <taxon>Metazoa</taxon>
        <taxon>Ecdysozoa</taxon>
        <taxon>Arthropoda</taxon>
        <taxon>Crustacea</taxon>
        <taxon>Branchiopoda</taxon>
        <taxon>Diplostraca</taxon>
        <taxon>Cladocera</taxon>
        <taxon>Anomopoda</taxon>
        <taxon>Daphniidae</taxon>
        <taxon>Daphnia</taxon>
    </lineage>
</organism>
<keyword evidence="2" id="KW-0812">Transmembrane</keyword>
<feature type="region of interest" description="Disordered" evidence="1">
    <location>
        <begin position="666"/>
        <end position="690"/>
    </location>
</feature>
<dbReference type="Pfam" id="PF08357">
    <property type="entry name" value="SEFIR"/>
    <property type="match status" value="1"/>
</dbReference>
<dbReference type="InterPro" id="IPR013568">
    <property type="entry name" value="SEFIR_dom"/>
</dbReference>
<evidence type="ECO:0000256" key="1">
    <source>
        <dbReference type="SAM" id="MobiDB-lite"/>
    </source>
</evidence>
<feature type="transmembrane region" description="Helical" evidence="2">
    <location>
        <begin position="306"/>
        <end position="327"/>
    </location>
</feature>
<keyword evidence="2" id="KW-1133">Transmembrane helix</keyword>
<protein>
    <recommendedName>
        <fullName evidence="4">SEFIR domain-containing protein</fullName>
    </recommendedName>
</protein>
<name>A0A8J2WMW0_9CRUS</name>
<evidence type="ECO:0000256" key="3">
    <source>
        <dbReference type="SAM" id="SignalP"/>
    </source>
</evidence>
<dbReference type="Gene3D" id="3.40.50.11530">
    <property type="match status" value="1"/>
</dbReference>
<evidence type="ECO:0000313" key="6">
    <source>
        <dbReference type="Proteomes" id="UP000789390"/>
    </source>
</evidence>
<gene>
    <name evidence="5" type="ORF">DGAL_LOCUS15955</name>
</gene>
<proteinExistence type="predicted"/>
<evidence type="ECO:0000313" key="5">
    <source>
        <dbReference type="EMBL" id="CAH0112240.1"/>
    </source>
</evidence>
<dbReference type="EMBL" id="CAKKLH010000324">
    <property type="protein sequence ID" value="CAH0112240.1"/>
    <property type="molecule type" value="Genomic_DNA"/>
</dbReference>
<accession>A0A8J2WMW0</accession>
<dbReference type="OrthoDB" id="8190413at2759"/>
<dbReference type="AlphaFoldDB" id="A0A8J2WMW0"/>
<sequence length="690" mass="78385">MKWIISLLILFLLESVVYGELLLARTNSSNLCSRIPSQSCLHQLKPSAQDDDHNSRICTVEAANNTHPLLCDGHRWNREEICHHDGCGVHLEIYRHMPYPSLPLFRTALNLTLSNISSSQVKIRFQETSINNLTFCINFTTSSTAAQPFDSLWYDCVFHSRQLEGHPFQLEFLNSHKYGLYLFQLPAEKDVRNGHGFLYVHLHHSPNIVITFQETSGLQLNNTYSIVVCKWHLNNCHTALQHVVDLRNPSTFMSRHKDSLTVSLGKLSFSGNFSIKITDPNCDVQSKMCYQATSSFFIVQDFHGNYIFFLPVIGILVIAAVCVSMGYRQKIRLMMSGMGKQSIRQMKTILLVHDSTTSDYSWIEAVKLFLEKWGGFQVLVDFIEIPRSRHKDPLLWYTESMETADSVAVVAPSSCRQLPVAAADDGVVSISTDQRSAIYHQTFDLALELLAMRISRRLKLKERDVLEQFVVLLPATDENAISSIPDVCTSFSRFLVPEEFTNLISYIAGEDDDDSSATTSGAGANNRSFTFVDCLVGRRDKESTLMDSFRMMHEHLRQRNKSPAAHVRPSAEAIDDAQHVELQVESCSLLSTQNEEEDRERKRQQLDREFGSEFTEIDVGDSLTRQAYRSSQPAMAVGMNRFSCCRRFECRVNRPAKIQRSSLVAPGEGHVWPDNPTRRYTPLKQSNSKE</sequence>
<feature type="signal peptide" evidence="3">
    <location>
        <begin position="1"/>
        <end position="19"/>
    </location>
</feature>
<feature type="chain" id="PRO_5035170861" description="SEFIR domain-containing protein" evidence="3">
    <location>
        <begin position="20"/>
        <end position="690"/>
    </location>
</feature>